<gene>
    <name evidence="3" type="ORF">ACFYXI_19310</name>
</gene>
<dbReference type="InterPro" id="IPR002347">
    <property type="entry name" value="SDR_fam"/>
</dbReference>
<evidence type="ECO:0000313" key="4">
    <source>
        <dbReference type="Proteomes" id="UP001602013"/>
    </source>
</evidence>
<dbReference type="CDD" id="cd05233">
    <property type="entry name" value="SDR_c"/>
    <property type="match status" value="1"/>
</dbReference>
<keyword evidence="4" id="KW-1185">Reference proteome</keyword>
<dbReference type="PANTHER" id="PTHR43477">
    <property type="entry name" value="DIHYDROANTICAPSIN 7-DEHYDROGENASE"/>
    <property type="match status" value="1"/>
</dbReference>
<dbReference type="GO" id="GO:0016491">
    <property type="term" value="F:oxidoreductase activity"/>
    <property type="evidence" value="ECO:0007669"/>
    <property type="project" value="UniProtKB-KW"/>
</dbReference>
<accession>A0ABW6SRY6</accession>
<organism evidence="3 4">
    <name type="scientific">Microtetraspora malaysiensis</name>
    <dbReference type="NCBI Taxonomy" id="161358"/>
    <lineage>
        <taxon>Bacteria</taxon>
        <taxon>Bacillati</taxon>
        <taxon>Actinomycetota</taxon>
        <taxon>Actinomycetes</taxon>
        <taxon>Streptosporangiales</taxon>
        <taxon>Streptosporangiaceae</taxon>
        <taxon>Microtetraspora</taxon>
    </lineage>
</organism>
<dbReference type="EC" id="1.1.1.-" evidence="3"/>
<reference evidence="3 4" key="1">
    <citation type="submission" date="2024-10" db="EMBL/GenBank/DDBJ databases">
        <title>The Natural Products Discovery Center: Release of the First 8490 Sequenced Strains for Exploring Actinobacteria Biosynthetic Diversity.</title>
        <authorList>
            <person name="Kalkreuter E."/>
            <person name="Kautsar S.A."/>
            <person name="Yang D."/>
            <person name="Bader C.D."/>
            <person name="Teijaro C.N."/>
            <person name="Fluegel L."/>
            <person name="Davis C.M."/>
            <person name="Simpson J.R."/>
            <person name="Lauterbach L."/>
            <person name="Steele A.D."/>
            <person name="Gui C."/>
            <person name="Meng S."/>
            <person name="Li G."/>
            <person name="Viehrig K."/>
            <person name="Ye F."/>
            <person name="Su P."/>
            <person name="Kiefer A.F."/>
            <person name="Nichols A."/>
            <person name="Cepeda A.J."/>
            <person name="Yan W."/>
            <person name="Fan B."/>
            <person name="Jiang Y."/>
            <person name="Adhikari A."/>
            <person name="Zheng C.-J."/>
            <person name="Schuster L."/>
            <person name="Cowan T.M."/>
            <person name="Smanski M.J."/>
            <person name="Chevrette M.G."/>
            <person name="De Carvalho L.P.S."/>
            <person name="Shen B."/>
        </authorList>
    </citation>
    <scope>NUCLEOTIDE SEQUENCE [LARGE SCALE GENOMIC DNA]</scope>
    <source>
        <strain evidence="3 4">NPDC002173</strain>
    </source>
</reference>
<comment type="similarity">
    <text evidence="1">Belongs to the short-chain dehydrogenases/reductases (SDR) family.</text>
</comment>
<dbReference type="Pfam" id="PF13561">
    <property type="entry name" value="adh_short_C2"/>
    <property type="match status" value="1"/>
</dbReference>
<protein>
    <submittedName>
        <fullName evidence="3">SDR family NAD(P)-dependent oxidoreductase</fullName>
        <ecNumber evidence="3">1.1.1.-</ecNumber>
    </submittedName>
</protein>
<keyword evidence="2 3" id="KW-0560">Oxidoreductase</keyword>
<evidence type="ECO:0000313" key="3">
    <source>
        <dbReference type="EMBL" id="MFF3667745.1"/>
    </source>
</evidence>
<evidence type="ECO:0000256" key="2">
    <source>
        <dbReference type="ARBA" id="ARBA00023002"/>
    </source>
</evidence>
<dbReference type="PRINTS" id="PR00081">
    <property type="entry name" value="GDHRDH"/>
</dbReference>
<dbReference type="EMBL" id="JBIASD010000012">
    <property type="protein sequence ID" value="MFF3667745.1"/>
    <property type="molecule type" value="Genomic_DNA"/>
</dbReference>
<evidence type="ECO:0000256" key="1">
    <source>
        <dbReference type="ARBA" id="ARBA00006484"/>
    </source>
</evidence>
<dbReference type="InterPro" id="IPR051122">
    <property type="entry name" value="SDR_DHRS6-like"/>
</dbReference>
<dbReference type="Proteomes" id="UP001602013">
    <property type="component" value="Unassembled WGS sequence"/>
</dbReference>
<proteinExistence type="inferred from homology"/>
<name>A0ABW6SRY6_9ACTN</name>
<sequence>MASARLRLARVIFRSAEPGPEQFLPYPVGKAFGARDVLYRRFSEGRRKRPGTVCLHGVLYQPPAGLRGPLIVTTSIIVGGSSGLGRAVAQRFADRGDTVIITSRTTAHADTVATEIGGTTRGMAVDLSRPETIAAALVDVREVDNLVISAIAQGVNSLADFDIAEAIRAVTIKLVGYTETVRALRDRFTLDASVVLFGGLAKERPYPGSTMVTAFNGGITGLVKTLAVEIAPHRVNAIHPGVVGDSPKWRDVPDHPHVPRTPIGRLVTTAEVVDATEFLLRNTGVNAQDLFVDGGLLVT</sequence>
<dbReference type="InterPro" id="IPR036291">
    <property type="entry name" value="NAD(P)-bd_dom_sf"/>
</dbReference>
<dbReference type="RefSeq" id="WP_387412882.1">
    <property type="nucleotide sequence ID" value="NZ_JBIASD010000012.1"/>
</dbReference>
<comment type="caution">
    <text evidence="3">The sequence shown here is derived from an EMBL/GenBank/DDBJ whole genome shotgun (WGS) entry which is preliminary data.</text>
</comment>
<dbReference type="PANTHER" id="PTHR43477:SF1">
    <property type="entry name" value="DIHYDROANTICAPSIN 7-DEHYDROGENASE"/>
    <property type="match status" value="1"/>
</dbReference>
<dbReference type="Gene3D" id="3.40.50.720">
    <property type="entry name" value="NAD(P)-binding Rossmann-like Domain"/>
    <property type="match status" value="1"/>
</dbReference>
<dbReference type="SUPFAM" id="SSF51735">
    <property type="entry name" value="NAD(P)-binding Rossmann-fold domains"/>
    <property type="match status" value="1"/>
</dbReference>